<evidence type="ECO:0000313" key="2">
    <source>
        <dbReference type="Proteomes" id="UP000276133"/>
    </source>
</evidence>
<dbReference type="AlphaFoldDB" id="A0A3M7P660"/>
<keyword evidence="2" id="KW-1185">Reference proteome</keyword>
<comment type="caution">
    <text evidence="1">The sequence shown here is derived from an EMBL/GenBank/DDBJ whole genome shotgun (WGS) entry which is preliminary data.</text>
</comment>
<dbReference type="Proteomes" id="UP000276133">
    <property type="component" value="Unassembled WGS sequence"/>
</dbReference>
<proteinExistence type="predicted"/>
<name>A0A3M7P660_BRAPC</name>
<dbReference type="EMBL" id="REGN01013158">
    <property type="protein sequence ID" value="RMZ94300.1"/>
    <property type="molecule type" value="Genomic_DNA"/>
</dbReference>
<protein>
    <submittedName>
        <fullName evidence="1">Uncharacterized protein</fullName>
    </submittedName>
</protein>
<evidence type="ECO:0000313" key="1">
    <source>
        <dbReference type="EMBL" id="RMZ94300.1"/>
    </source>
</evidence>
<sequence length="80" mass="9376">MPGFCRIGDRLIALLRYFQNRNRPRSAPIHHMNQPQDDSHPALVFSFCKEKELKIRNLLDCLANKSLVPRQIEFNSQNKV</sequence>
<gene>
    <name evidence="1" type="ORF">BpHYR1_049292</name>
</gene>
<reference evidence="1 2" key="1">
    <citation type="journal article" date="2018" name="Sci. Rep.">
        <title>Genomic signatures of local adaptation to the degree of environmental predictability in rotifers.</title>
        <authorList>
            <person name="Franch-Gras L."/>
            <person name="Hahn C."/>
            <person name="Garcia-Roger E.M."/>
            <person name="Carmona M.J."/>
            <person name="Serra M."/>
            <person name="Gomez A."/>
        </authorList>
    </citation>
    <scope>NUCLEOTIDE SEQUENCE [LARGE SCALE GENOMIC DNA]</scope>
    <source>
        <strain evidence="1">HYR1</strain>
    </source>
</reference>
<accession>A0A3M7P660</accession>
<organism evidence="1 2">
    <name type="scientific">Brachionus plicatilis</name>
    <name type="common">Marine rotifer</name>
    <name type="synonym">Brachionus muelleri</name>
    <dbReference type="NCBI Taxonomy" id="10195"/>
    <lineage>
        <taxon>Eukaryota</taxon>
        <taxon>Metazoa</taxon>
        <taxon>Spiralia</taxon>
        <taxon>Gnathifera</taxon>
        <taxon>Rotifera</taxon>
        <taxon>Eurotatoria</taxon>
        <taxon>Monogononta</taxon>
        <taxon>Pseudotrocha</taxon>
        <taxon>Ploima</taxon>
        <taxon>Brachionidae</taxon>
        <taxon>Brachionus</taxon>
    </lineage>
</organism>